<dbReference type="InterPro" id="IPR036865">
    <property type="entry name" value="CRAL-TRIO_dom_sf"/>
</dbReference>
<dbReference type="SUPFAM" id="SSF52087">
    <property type="entry name" value="CRAL/TRIO domain"/>
    <property type="match status" value="1"/>
</dbReference>
<protein>
    <recommendedName>
        <fullName evidence="1">CRAL-TRIO domain-containing protein</fullName>
    </recommendedName>
</protein>
<dbReference type="Proteomes" id="UP001329430">
    <property type="component" value="Unassembled WGS sequence"/>
</dbReference>
<keyword evidence="3" id="KW-1185">Reference proteome</keyword>
<proteinExistence type="predicted"/>
<dbReference type="SUPFAM" id="SSF46938">
    <property type="entry name" value="CRAL/TRIO N-terminal domain"/>
    <property type="match status" value="1"/>
</dbReference>
<dbReference type="PANTHER" id="PTHR10174:SF120">
    <property type="entry name" value="CELLULAR RETINALDEHYDE BINDING PROTEIN"/>
    <property type="match status" value="1"/>
</dbReference>
<comment type="caution">
    <text evidence="2">The sequence shown here is derived from an EMBL/GenBank/DDBJ whole genome shotgun (WGS) entry which is preliminary data.</text>
</comment>
<evidence type="ECO:0000259" key="1">
    <source>
        <dbReference type="PROSITE" id="PS50191"/>
    </source>
</evidence>
<sequence>MSTTHLIISRPWEKDLSFNSNLDEKYANRVQEIAEKELKEDEKTREQCLAHLREWISQNRDIDNCILDDSFLLRFLRSKKYSLHMAQQMLLKYLNLRKCFNHIFYGLDYMDEKFMRLLHVGYIFPSPFVDKYGRRVVITTPKKFDTSIYTSTDMARAHMLTYETLVDDEDTQILGVTHVGDLAGASPSLITMWSVTEFATLLKWSEQSFPMRHKEIHLIHMPTMYKYVYDFAASRVTQKIRDRAKLHDTMEQLHQTLDPSLLPSEYGGIMSSKEMAELWIKELANKRERLLSFDKMNLLSDRGIIRRRSKINEADSLNGSFRRLDVD</sequence>
<dbReference type="Gene3D" id="3.40.525.10">
    <property type="entry name" value="CRAL-TRIO lipid binding domain"/>
    <property type="match status" value="1"/>
</dbReference>
<dbReference type="InterPro" id="IPR001251">
    <property type="entry name" value="CRAL-TRIO_dom"/>
</dbReference>
<dbReference type="InterPro" id="IPR036273">
    <property type="entry name" value="CRAL/TRIO_N_dom_sf"/>
</dbReference>
<dbReference type="Gene3D" id="1.20.5.1200">
    <property type="entry name" value="Alpha-tocopherol transfer"/>
    <property type="match status" value="1"/>
</dbReference>
<reference evidence="2 3" key="1">
    <citation type="journal article" date="2024" name="Insects">
        <title>An Improved Chromosome-Level Genome Assembly of the Firefly Pyrocoelia pectoralis.</title>
        <authorList>
            <person name="Fu X."/>
            <person name="Meyer-Rochow V.B."/>
            <person name="Ballantyne L."/>
            <person name="Zhu X."/>
        </authorList>
    </citation>
    <scope>NUCLEOTIDE SEQUENCE [LARGE SCALE GENOMIC DNA]</scope>
    <source>
        <strain evidence="2">XCY_ONT2</strain>
    </source>
</reference>
<dbReference type="Pfam" id="PF00650">
    <property type="entry name" value="CRAL_TRIO"/>
    <property type="match status" value="1"/>
</dbReference>
<dbReference type="SMART" id="SM01100">
    <property type="entry name" value="CRAL_TRIO_N"/>
    <property type="match status" value="1"/>
</dbReference>
<dbReference type="CDD" id="cd00170">
    <property type="entry name" value="SEC14"/>
    <property type="match status" value="1"/>
</dbReference>
<gene>
    <name evidence="2" type="ORF">RI129_000190</name>
</gene>
<dbReference type="AlphaFoldDB" id="A0AAN7UX93"/>
<dbReference type="Gene3D" id="1.10.8.20">
    <property type="entry name" value="N-terminal domain of phosphatidylinositol transfer protein sec14p"/>
    <property type="match status" value="1"/>
</dbReference>
<dbReference type="GO" id="GO:0016020">
    <property type="term" value="C:membrane"/>
    <property type="evidence" value="ECO:0007669"/>
    <property type="project" value="TreeGrafter"/>
</dbReference>
<dbReference type="EMBL" id="JAVRBK010000018">
    <property type="protein sequence ID" value="KAK5637887.1"/>
    <property type="molecule type" value="Genomic_DNA"/>
</dbReference>
<feature type="domain" description="CRAL-TRIO" evidence="1">
    <location>
        <begin position="110"/>
        <end position="274"/>
    </location>
</feature>
<name>A0AAN7UX93_9COLE</name>
<dbReference type="GO" id="GO:1902936">
    <property type="term" value="F:phosphatidylinositol bisphosphate binding"/>
    <property type="evidence" value="ECO:0007669"/>
    <property type="project" value="TreeGrafter"/>
</dbReference>
<dbReference type="PROSITE" id="PS50191">
    <property type="entry name" value="CRAL_TRIO"/>
    <property type="match status" value="1"/>
</dbReference>
<dbReference type="PANTHER" id="PTHR10174">
    <property type="entry name" value="ALPHA-TOCOPHEROL TRANSFER PROTEIN-RELATED"/>
    <property type="match status" value="1"/>
</dbReference>
<dbReference type="InterPro" id="IPR011074">
    <property type="entry name" value="CRAL/TRIO_N_dom"/>
</dbReference>
<dbReference type="SMART" id="SM00516">
    <property type="entry name" value="SEC14"/>
    <property type="match status" value="1"/>
</dbReference>
<organism evidence="2 3">
    <name type="scientific">Pyrocoelia pectoralis</name>
    <dbReference type="NCBI Taxonomy" id="417401"/>
    <lineage>
        <taxon>Eukaryota</taxon>
        <taxon>Metazoa</taxon>
        <taxon>Ecdysozoa</taxon>
        <taxon>Arthropoda</taxon>
        <taxon>Hexapoda</taxon>
        <taxon>Insecta</taxon>
        <taxon>Pterygota</taxon>
        <taxon>Neoptera</taxon>
        <taxon>Endopterygota</taxon>
        <taxon>Coleoptera</taxon>
        <taxon>Polyphaga</taxon>
        <taxon>Elateriformia</taxon>
        <taxon>Elateroidea</taxon>
        <taxon>Lampyridae</taxon>
        <taxon>Lampyrinae</taxon>
        <taxon>Pyrocoelia</taxon>
    </lineage>
</organism>
<evidence type="ECO:0000313" key="2">
    <source>
        <dbReference type="EMBL" id="KAK5637887.1"/>
    </source>
</evidence>
<evidence type="ECO:0000313" key="3">
    <source>
        <dbReference type="Proteomes" id="UP001329430"/>
    </source>
</evidence>
<dbReference type="PRINTS" id="PR00180">
    <property type="entry name" value="CRETINALDHBP"/>
</dbReference>
<accession>A0AAN7UX93</accession>